<accession>A0ABN1TIL0</accession>
<comment type="caution">
    <text evidence="1">The sequence shown here is derived from an EMBL/GenBank/DDBJ whole genome shotgun (WGS) entry which is preliminary data.</text>
</comment>
<reference evidence="1 2" key="1">
    <citation type="journal article" date="2019" name="Int. J. Syst. Evol. Microbiol.">
        <title>The Global Catalogue of Microorganisms (GCM) 10K type strain sequencing project: providing services to taxonomists for standard genome sequencing and annotation.</title>
        <authorList>
            <consortium name="The Broad Institute Genomics Platform"/>
            <consortium name="The Broad Institute Genome Sequencing Center for Infectious Disease"/>
            <person name="Wu L."/>
            <person name="Ma J."/>
        </authorList>
    </citation>
    <scope>NUCLEOTIDE SEQUENCE [LARGE SCALE GENOMIC DNA]</scope>
    <source>
        <strain evidence="1 2">JCM 13002</strain>
    </source>
</reference>
<dbReference type="Proteomes" id="UP001499987">
    <property type="component" value="Unassembled WGS sequence"/>
</dbReference>
<protein>
    <submittedName>
        <fullName evidence="1">Uncharacterized protein</fullName>
    </submittedName>
</protein>
<organism evidence="1 2">
    <name type="scientific">Kitasatospora arboriphila</name>
    <dbReference type="NCBI Taxonomy" id="258052"/>
    <lineage>
        <taxon>Bacteria</taxon>
        <taxon>Bacillati</taxon>
        <taxon>Actinomycetota</taxon>
        <taxon>Actinomycetes</taxon>
        <taxon>Kitasatosporales</taxon>
        <taxon>Streptomycetaceae</taxon>
        <taxon>Kitasatospora</taxon>
    </lineage>
</organism>
<keyword evidence="2" id="KW-1185">Reference proteome</keyword>
<proteinExistence type="predicted"/>
<evidence type="ECO:0000313" key="1">
    <source>
        <dbReference type="EMBL" id="GAA1082504.1"/>
    </source>
</evidence>
<evidence type="ECO:0000313" key="2">
    <source>
        <dbReference type="Proteomes" id="UP001499987"/>
    </source>
</evidence>
<gene>
    <name evidence="1" type="ORF">GCM10009663_26870</name>
</gene>
<name>A0ABN1TIL0_9ACTN</name>
<dbReference type="EMBL" id="BAAALD010000020">
    <property type="protein sequence ID" value="GAA1082504.1"/>
    <property type="molecule type" value="Genomic_DNA"/>
</dbReference>
<dbReference type="RefSeq" id="WP_344623805.1">
    <property type="nucleotide sequence ID" value="NZ_BAAALD010000020.1"/>
</dbReference>
<sequence>MKLRGVLGAVAAGALVFAGLAVRGGAAAGLLPEASWGAWRSQELEHWSVRVRVNDWADAAEADLHYGKAEDLTLRAYGASDTRTADGEAVRFTLRPDGTVTVAAVPVPAAGAGAGNS</sequence>